<name>A0A0C3K9D8_9AGAM</name>
<gene>
    <name evidence="2" type="ORF">M407DRAFT_32330</name>
</gene>
<proteinExistence type="predicted"/>
<keyword evidence="3" id="KW-1185">Reference proteome</keyword>
<sequence>MPLQPPLPDLWETADLIHSHGHQHNKVQYGYMPEVPARKRKAAEAQQSTQAATSSHPSAPPPVIRSRKARHCIKCQKDTSPSTKKKKANK</sequence>
<dbReference type="Proteomes" id="UP000054248">
    <property type="component" value="Unassembled WGS sequence"/>
</dbReference>
<feature type="compositionally biased region" description="Low complexity" evidence="1">
    <location>
        <begin position="44"/>
        <end position="57"/>
    </location>
</feature>
<evidence type="ECO:0000256" key="1">
    <source>
        <dbReference type="SAM" id="MobiDB-lite"/>
    </source>
</evidence>
<dbReference type="AlphaFoldDB" id="A0A0C3K9D8"/>
<organism evidence="2 3">
    <name type="scientific">Tulasnella calospora MUT 4182</name>
    <dbReference type="NCBI Taxonomy" id="1051891"/>
    <lineage>
        <taxon>Eukaryota</taxon>
        <taxon>Fungi</taxon>
        <taxon>Dikarya</taxon>
        <taxon>Basidiomycota</taxon>
        <taxon>Agaricomycotina</taxon>
        <taxon>Agaricomycetes</taxon>
        <taxon>Cantharellales</taxon>
        <taxon>Tulasnellaceae</taxon>
        <taxon>Tulasnella</taxon>
    </lineage>
</organism>
<evidence type="ECO:0000313" key="3">
    <source>
        <dbReference type="Proteomes" id="UP000054248"/>
    </source>
</evidence>
<reference evidence="2 3" key="1">
    <citation type="submission" date="2014-04" db="EMBL/GenBank/DDBJ databases">
        <authorList>
            <consortium name="DOE Joint Genome Institute"/>
            <person name="Kuo A."/>
            <person name="Girlanda M."/>
            <person name="Perotto S."/>
            <person name="Kohler A."/>
            <person name="Nagy L.G."/>
            <person name="Floudas D."/>
            <person name="Copeland A."/>
            <person name="Barry K.W."/>
            <person name="Cichocki N."/>
            <person name="Veneault-Fourrey C."/>
            <person name="LaButti K."/>
            <person name="Lindquist E.A."/>
            <person name="Lipzen A."/>
            <person name="Lundell T."/>
            <person name="Morin E."/>
            <person name="Murat C."/>
            <person name="Sun H."/>
            <person name="Tunlid A."/>
            <person name="Henrissat B."/>
            <person name="Grigoriev I.V."/>
            <person name="Hibbett D.S."/>
            <person name="Martin F."/>
            <person name="Nordberg H.P."/>
            <person name="Cantor M.N."/>
            <person name="Hua S.X."/>
        </authorList>
    </citation>
    <scope>NUCLEOTIDE SEQUENCE [LARGE SCALE GENOMIC DNA]</scope>
    <source>
        <strain evidence="2 3">MUT 4182</strain>
    </source>
</reference>
<dbReference type="HOGENOM" id="CLU_2442491_0_0_1"/>
<feature type="compositionally biased region" description="Basic residues" evidence="1">
    <location>
        <begin position="65"/>
        <end position="74"/>
    </location>
</feature>
<protein>
    <submittedName>
        <fullName evidence="2">Uncharacterized protein</fullName>
    </submittedName>
</protein>
<evidence type="ECO:0000313" key="2">
    <source>
        <dbReference type="EMBL" id="KIO18013.1"/>
    </source>
</evidence>
<feature type="region of interest" description="Disordered" evidence="1">
    <location>
        <begin position="33"/>
        <end position="90"/>
    </location>
</feature>
<dbReference type="EMBL" id="KN823323">
    <property type="protein sequence ID" value="KIO18013.1"/>
    <property type="molecule type" value="Genomic_DNA"/>
</dbReference>
<reference evidence="3" key="2">
    <citation type="submission" date="2015-01" db="EMBL/GenBank/DDBJ databases">
        <title>Evolutionary Origins and Diversification of the Mycorrhizal Mutualists.</title>
        <authorList>
            <consortium name="DOE Joint Genome Institute"/>
            <consortium name="Mycorrhizal Genomics Consortium"/>
            <person name="Kohler A."/>
            <person name="Kuo A."/>
            <person name="Nagy L.G."/>
            <person name="Floudas D."/>
            <person name="Copeland A."/>
            <person name="Barry K.W."/>
            <person name="Cichocki N."/>
            <person name="Veneault-Fourrey C."/>
            <person name="LaButti K."/>
            <person name="Lindquist E.A."/>
            <person name="Lipzen A."/>
            <person name="Lundell T."/>
            <person name="Morin E."/>
            <person name="Murat C."/>
            <person name="Riley R."/>
            <person name="Ohm R."/>
            <person name="Sun H."/>
            <person name="Tunlid A."/>
            <person name="Henrissat B."/>
            <person name="Grigoriev I.V."/>
            <person name="Hibbett D.S."/>
            <person name="Martin F."/>
        </authorList>
    </citation>
    <scope>NUCLEOTIDE SEQUENCE [LARGE SCALE GENOMIC DNA]</scope>
    <source>
        <strain evidence="3">MUT 4182</strain>
    </source>
</reference>
<accession>A0A0C3K9D8</accession>